<dbReference type="InterPro" id="IPR019734">
    <property type="entry name" value="TPR_rpt"/>
</dbReference>
<keyword evidence="2" id="KW-0677">Repeat</keyword>
<dbReference type="SMART" id="SM00028">
    <property type="entry name" value="TPR"/>
    <property type="match status" value="5"/>
</dbReference>
<evidence type="ECO:0000256" key="1">
    <source>
        <dbReference type="ARBA" id="ARBA00004123"/>
    </source>
</evidence>
<dbReference type="SUPFAM" id="SSF48452">
    <property type="entry name" value="TPR-like"/>
    <property type="match status" value="2"/>
</dbReference>
<organism evidence="4 5">
    <name type="scientific">Anopheles maculatus</name>
    <dbReference type="NCBI Taxonomy" id="74869"/>
    <lineage>
        <taxon>Eukaryota</taxon>
        <taxon>Metazoa</taxon>
        <taxon>Ecdysozoa</taxon>
        <taxon>Arthropoda</taxon>
        <taxon>Hexapoda</taxon>
        <taxon>Insecta</taxon>
        <taxon>Pterygota</taxon>
        <taxon>Neoptera</taxon>
        <taxon>Endopterygota</taxon>
        <taxon>Diptera</taxon>
        <taxon>Nematocera</taxon>
        <taxon>Culicoidea</taxon>
        <taxon>Culicidae</taxon>
        <taxon>Anophelinae</taxon>
        <taxon>Anopheles</taxon>
        <taxon>Anopheles maculatus group</taxon>
    </lineage>
</organism>
<reference evidence="4" key="2">
    <citation type="submission" date="2020-05" db="UniProtKB">
        <authorList>
            <consortium name="EnsemblMetazoa"/>
        </authorList>
    </citation>
    <scope>IDENTIFICATION</scope>
    <source>
        <strain evidence="4">maculatus3</strain>
    </source>
</reference>
<evidence type="ECO:0000313" key="5">
    <source>
        <dbReference type="Proteomes" id="UP000075901"/>
    </source>
</evidence>
<proteinExistence type="predicted"/>
<dbReference type="Proteomes" id="UP000075901">
    <property type="component" value="Unassembled WGS sequence"/>
</dbReference>
<dbReference type="InterPro" id="IPR052311">
    <property type="entry name" value="MMS22L-TONSL_complex_comp"/>
</dbReference>
<keyword evidence="3" id="KW-0539">Nucleus</keyword>
<keyword evidence="5" id="KW-1185">Reference proteome</keyword>
<dbReference type="InterPro" id="IPR011990">
    <property type="entry name" value="TPR-like_helical_dom_sf"/>
</dbReference>
<reference evidence="5" key="1">
    <citation type="submission" date="2013-09" db="EMBL/GenBank/DDBJ databases">
        <title>The Genome Sequence of Anopheles maculatus species B.</title>
        <authorList>
            <consortium name="The Broad Institute Genomics Platform"/>
            <person name="Neafsey D.E."/>
            <person name="Besansky N."/>
            <person name="Howell P."/>
            <person name="Walton C."/>
            <person name="Young S.K."/>
            <person name="Zeng Q."/>
            <person name="Gargeya S."/>
            <person name="Fitzgerald M."/>
            <person name="Haas B."/>
            <person name="Abouelleil A."/>
            <person name="Allen A.W."/>
            <person name="Alvarado L."/>
            <person name="Arachchi H.M."/>
            <person name="Berlin A.M."/>
            <person name="Chapman S.B."/>
            <person name="Gainer-Dewar J."/>
            <person name="Goldberg J."/>
            <person name="Griggs A."/>
            <person name="Gujja S."/>
            <person name="Hansen M."/>
            <person name="Howarth C."/>
            <person name="Imamovic A."/>
            <person name="Ireland A."/>
            <person name="Larimer J."/>
            <person name="McCowan C."/>
            <person name="Murphy C."/>
            <person name="Pearson M."/>
            <person name="Poon T.W."/>
            <person name="Priest M."/>
            <person name="Roberts A."/>
            <person name="Saif S."/>
            <person name="Shea T."/>
            <person name="Sisk P."/>
            <person name="Sykes S."/>
            <person name="Wortman J."/>
            <person name="Nusbaum C."/>
            <person name="Birren B."/>
        </authorList>
    </citation>
    <scope>NUCLEOTIDE SEQUENCE [LARGE SCALE GENOMIC DNA]</scope>
    <source>
        <strain evidence="5">maculatus3</strain>
    </source>
</reference>
<dbReference type="GO" id="GO:0031297">
    <property type="term" value="P:replication fork processing"/>
    <property type="evidence" value="ECO:0007669"/>
    <property type="project" value="TreeGrafter"/>
</dbReference>
<dbReference type="PANTHER" id="PTHR46358">
    <property type="entry name" value="TONSOKU-LIKE PROTEIN"/>
    <property type="match status" value="1"/>
</dbReference>
<dbReference type="PANTHER" id="PTHR46358:SF1">
    <property type="entry name" value="TONSOKU-LIKE PROTEIN"/>
    <property type="match status" value="1"/>
</dbReference>
<dbReference type="GO" id="GO:0000724">
    <property type="term" value="P:double-strand break repair via homologous recombination"/>
    <property type="evidence" value="ECO:0007669"/>
    <property type="project" value="TreeGrafter"/>
</dbReference>
<dbReference type="EnsemblMetazoa" id="AMAM003805-RA">
    <property type="protein sequence ID" value="AMAM003805-PA"/>
    <property type="gene ID" value="AMAM003805"/>
</dbReference>
<protein>
    <recommendedName>
        <fullName evidence="6">MalT-like TPR region domain-containing protein</fullName>
    </recommendedName>
</protein>
<sequence>MDCNEQKLVKKKTKYANESNYVALAETCMLLGAFYQDREEHLRALNEYKLAANAYEKLNKPMDRGLAFRMVGEMYAALGQFKESLQNVQAYMRAAQREANTKALQEAHTTLGRVYLQRAESYQRQGKTTNAEADLAKAEKSFRTALSICDELKRILPKIELFNMQARAHLNLGITFDSQNRRVPAKENMERAIRLAKEADLFDLLYTCYNAMALSCSRWEGTDESGDSGQTLRLLNLSLEVASRLTNRASKMCQTLMLMATFFLKMDDFQSARQTLKRAYRLKTPVAVDAKRIKQKLKVLVAMCRMEDELITTEAINYARRKELYERMGDGACKLRNFSKAIDYYKLMLQNAESLGEADRKLIPCYVSLYQTYIDNRQYEQALEYLWKEHNIICNEPKEAYYTLMKIAR</sequence>
<evidence type="ECO:0000256" key="2">
    <source>
        <dbReference type="ARBA" id="ARBA00022737"/>
    </source>
</evidence>
<comment type="subcellular location">
    <subcellularLocation>
        <location evidence="1">Nucleus</location>
    </subcellularLocation>
</comment>
<dbReference type="VEuPathDB" id="VectorBase:AMAM003805"/>
<evidence type="ECO:0000313" key="4">
    <source>
        <dbReference type="EnsemblMetazoa" id="AMAM003805-PA"/>
    </source>
</evidence>
<accession>A0A182SC46</accession>
<evidence type="ECO:0008006" key="6">
    <source>
        <dbReference type="Google" id="ProtNLM"/>
    </source>
</evidence>
<dbReference type="AlphaFoldDB" id="A0A182SC46"/>
<dbReference type="GO" id="GO:0043596">
    <property type="term" value="C:nuclear replication fork"/>
    <property type="evidence" value="ECO:0007669"/>
    <property type="project" value="TreeGrafter"/>
</dbReference>
<evidence type="ECO:0000256" key="3">
    <source>
        <dbReference type="ARBA" id="ARBA00023242"/>
    </source>
</evidence>
<dbReference type="Gene3D" id="1.25.40.10">
    <property type="entry name" value="Tetratricopeptide repeat domain"/>
    <property type="match status" value="2"/>
</dbReference>
<name>A0A182SC46_9DIPT</name>